<evidence type="ECO:0000259" key="8">
    <source>
        <dbReference type="Pfam" id="PF02897"/>
    </source>
</evidence>
<dbReference type="AlphaFoldDB" id="F0Z822"/>
<proteinExistence type="inferred from homology"/>
<dbReference type="EMBL" id="GL870949">
    <property type="protein sequence ID" value="EGC39915.1"/>
    <property type="molecule type" value="Genomic_DNA"/>
</dbReference>
<dbReference type="GO" id="GO:0006508">
    <property type="term" value="P:proteolysis"/>
    <property type="evidence" value="ECO:0007669"/>
    <property type="project" value="UniProtKB-KW"/>
</dbReference>
<dbReference type="PANTHER" id="PTHR11757:SF19">
    <property type="entry name" value="PROLYL ENDOPEPTIDASE-LIKE"/>
    <property type="match status" value="1"/>
</dbReference>
<dbReference type="OMA" id="LINCNSK"/>
<dbReference type="SUPFAM" id="SSF50993">
    <property type="entry name" value="Peptidase/esterase 'gauge' domain"/>
    <property type="match status" value="1"/>
</dbReference>
<dbReference type="Pfam" id="PF00326">
    <property type="entry name" value="Peptidase_S9"/>
    <property type="match status" value="1"/>
</dbReference>
<reference evidence="10" key="1">
    <citation type="journal article" date="2011" name="Genome Biol.">
        <title>Comparative genomics of the social amoebae Dictyostelium discoideum and Dictyostelium purpureum.</title>
        <authorList>
            <consortium name="US DOE Joint Genome Institute (JGI-PGF)"/>
            <person name="Sucgang R."/>
            <person name="Kuo A."/>
            <person name="Tian X."/>
            <person name="Salerno W."/>
            <person name="Parikh A."/>
            <person name="Feasley C.L."/>
            <person name="Dalin E."/>
            <person name="Tu H."/>
            <person name="Huang E."/>
            <person name="Barry K."/>
            <person name="Lindquist E."/>
            <person name="Shapiro H."/>
            <person name="Bruce D."/>
            <person name="Schmutz J."/>
            <person name="Salamov A."/>
            <person name="Fey P."/>
            <person name="Gaudet P."/>
            <person name="Anjard C."/>
            <person name="Babu M.M."/>
            <person name="Basu S."/>
            <person name="Bushmanova Y."/>
            <person name="van der Wel H."/>
            <person name="Katoh-Kurasawa M."/>
            <person name="Dinh C."/>
            <person name="Coutinho P.M."/>
            <person name="Saito T."/>
            <person name="Elias M."/>
            <person name="Schaap P."/>
            <person name="Kay R.R."/>
            <person name="Henrissat B."/>
            <person name="Eichinger L."/>
            <person name="Rivero F."/>
            <person name="Putnam N.H."/>
            <person name="West C.M."/>
            <person name="Loomis W.F."/>
            <person name="Chisholm R.L."/>
            <person name="Shaulsky G."/>
            <person name="Strassmann J.E."/>
            <person name="Queller D.C."/>
            <person name="Kuspa A."/>
            <person name="Grigoriev I.V."/>
        </authorList>
    </citation>
    <scope>NUCLEOTIDE SEQUENCE [LARGE SCALE GENOMIC DNA]</scope>
    <source>
        <strain evidence="10">QSDP1</strain>
    </source>
</reference>
<dbReference type="Gene3D" id="2.130.10.120">
    <property type="entry name" value="Prolyl oligopeptidase, N-terminal domain"/>
    <property type="match status" value="1"/>
</dbReference>
<evidence type="ECO:0000256" key="6">
    <source>
        <dbReference type="RuleBase" id="RU368024"/>
    </source>
</evidence>
<dbReference type="InterPro" id="IPR023302">
    <property type="entry name" value="Pept_S9A_N"/>
</dbReference>
<dbReference type="FunCoup" id="F0Z822">
    <property type="interactions" value="4"/>
</dbReference>
<name>F0Z822_DICPU</name>
<dbReference type="EC" id="3.4.21.-" evidence="6"/>
<comment type="similarity">
    <text evidence="1 6">Belongs to the peptidase S9A family.</text>
</comment>
<evidence type="ECO:0000259" key="7">
    <source>
        <dbReference type="Pfam" id="PF00326"/>
    </source>
</evidence>
<dbReference type="InParanoid" id="F0Z822"/>
<dbReference type="KEGG" id="dpp:DICPUDRAFT_52377"/>
<dbReference type="PRINTS" id="PR00862">
    <property type="entry name" value="PROLIGOPTASE"/>
</dbReference>
<evidence type="ECO:0000256" key="2">
    <source>
        <dbReference type="ARBA" id="ARBA00022670"/>
    </source>
</evidence>
<dbReference type="InterPro" id="IPR001375">
    <property type="entry name" value="Peptidase_S9_cat"/>
</dbReference>
<dbReference type="eggNOG" id="KOG2237">
    <property type="taxonomic scope" value="Eukaryota"/>
</dbReference>
<dbReference type="Proteomes" id="UP000001064">
    <property type="component" value="Unassembled WGS sequence"/>
</dbReference>
<dbReference type="ESTHER" id="dicpu-f0z822">
    <property type="family name" value="S9N_PREPL_Peptidase_S9"/>
</dbReference>
<comment type="function">
    <text evidence="5">Serine peptidase whose precise substrate specificity remains unclear. Does not cleave peptides after a arginine or lysine residue. Regulates trans-Golgi network morphology and sorting by regulating the membrane binding of the AP-1 complex. May play a role in the regulation of synaptic vesicle exocytosis.</text>
</comment>
<dbReference type="VEuPathDB" id="AmoebaDB:DICPUDRAFT_52377"/>
<evidence type="ECO:0000256" key="5">
    <source>
        <dbReference type="ARBA" id="ARBA00045448"/>
    </source>
</evidence>
<dbReference type="InterPro" id="IPR029058">
    <property type="entry name" value="AB_hydrolase_fold"/>
</dbReference>
<evidence type="ECO:0000313" key="9">
    <source>
        <dbReference type="EMBL" id="EGC39915.1"/>
    </source>
</evidence>
<dbReference type="OrthoDB" id="248387at2759"/>
<dbReference type="InterPro" id="IPR051543">
    <property type="entry name" value="Serine_Peptidase_S9A"/>
</dbReference>
<evidence type="ECO:0000256" key="1">
    <source>
        <dbReference type="ARBA" id="ARBA00005228"/>
    </source>
</evidence>
<evidence type="ECO:0000313" key="10">
    <source>
        <dbReference type="Proteomes" id="UP000001064"/>
    </source>
</evidence>
<dbReference type="PANTHER" id="PTHR11757">
    <property type="entry name" value="PROTEASE FAMILY S9A OLIGOPEPTIDASE"/>
    <property type="match status" value="1"/>
</dbReference>
<dbReference type="InterPro" id="IPR002470">
    <property type="entry name" value="Peptidase_S9A"/>
</dbReference>
<keyword evidence="10" id="KW-1185">Reference proteome</keyword>
<keyword evidence="4 6" id="KW-0720">Serine protease</keyword>
<dbReference type="SUPFAM" id="SSF53474">
    <property type="entry name" value="alpha/beta-Hydrolases"/>
    <property type="match status" value="1"/>
</dbReference>
<dbReference type="RefSeq" id="XP_003283544.1">
    <property type="nucleotide sequence ID" value="XM_003283496.1"/>
</dbReference>
<dbReference type="STRING" id="5786.F0Z822"/>
<evidence type="ECO:0000256" key="3">
    <source>
        <dbReference type="ARBA" id="ARBA00022801"/>
    </source>
</evidence>
<keyword evidence="2 6" id="KW-0645">Protease</keyword>
<gene>
    <name evidence="9" type="ORF">DICPUDRAFT_52377</name>
</gene>
<accession>F0Z822</accession>
<dbReference type="GO" id="GO:0004252">
    <property type="term" value="F:serine-type endopeptidase activity"/>
    <property type="evidence" value="ECO:0007669"/>
    <property type="project" value="UniProtKB-UniRule"/>
</dbReference>
<dbReference type="Pfam" id="PF02897">
    <property type="entry name" value="Peptidase_S9_N"/>
    <property type="match status" value="1"/>
</dbReference>
<evidence type="ECO:0000256" key="4">
    <source>
        <dbReference type="ARBA" id="ARBA00022825"/>
    </source>
</evidence>
<dbReference type="MEROPS" id="S09.A92"/>
<dbReference type="Gene3D" id="3.40.50.1820">
    <property type="entry name" value="alpha/beta hydrolase"/>
    <property type="match status" value="1"/>
</dbReference>
<sequence>MIINSIKHSKKFIKNYCLLYNNNNNNHLRHITTFTNQNRSINKLITNDKISNKYELNKREYSINPNEIKDYISDLKEDLIEKFGKFDRDKVDREYILNKEDINYYLDQIPNNESKKLKNISPPLAQPKEYQFEIHNTVIEDPYHWLQNFNDPNVQEYIHQENNYAESYQNIHLKKLSRKIRTIYKRVFVDHPIDSEIINGHKFIVKNKTLYRQRISDGRTQRLLIDGDSIGSGYTILLKDVISFKFSEDDGLFAFVMEVDSSEKKICVVKKLSEYHSPLLDIIENVTSIEWGKENDLYYTQPDEKSHRPHKLFKKLIFGSAFLNDEADNPPLLIMDEPNPSNFLDIVKSKDNQFLFYCSNNKASNLVYYINLEKEKNITAESHKVMLSRVEGLEYYAEHNNDQFIIFANANKGDLNIYTARDTIENGGLNDLELLVASENGCVIRDVDMYQDYLVLLEQNYLTPRIRIINKNHQTGHFDPTNEKIVKFPQEIIQISLGVNINYNADDEFSLTYTTPVENVTPAKVSLQDGSITILPGSKERGPLVLNPSNYVTKILWVPSKSDPSIKIPLSIAYHKDLKLDGKNPCILHGYGSYGNINELTHSLEDIFFLNGGMIVAKAHVRGGGELGRAWYKDGKLLNKKNSFKDYIDCVEYLFEHGYTSPEYLIGKGSSAGGLLMCNVSLTHPHYFSAIISRVPFVDIITAMMDEELPLTIHEFDEWGNVNKDKEAFEYIKEYDPYLLIDTFDVSKFKSFPDLYVTGSSSDFRVPFWQPLKWVAKLRNYFNNYNNNNNNNNNIKPLIFLNIDDGSGHFGPNDRDSLIINFSKEISFIFNSIKNSIKRKEINDKLNFKNK</sequence>
<feature type="domain" description="Peptidase S9 prolyl oligopeptidase catalytic" evidence="7">
    <location>
        <begin position="608"/>
        <end position="834"/>
    </location>
</feature>
<protein>
    <recommendedName>
        <fullName evidence="6">Prolyl endopeptidase</fullName>
        <ecNumber evidence="6">3.4.21.-</ecNumber>
    </recommendedName>
</protein>
<feature type="domain" description="Peptidase S9A N-terminal" evidence="8">
    <location>
        <begin position="122"/>
        <end position="484"/>
    </location>
</feature>
<organism evidence="9 10">
    <name type="scientific">Dictyostelium purpureum</name>
    <name type="common">Slime mold</name>
    <dbReference type="NCBI Taxonomy" id="5786"/>
    <lineage>
        <taxon>Eukaryota</taxon>
        <taxon>Amoebozoa</taxon>
        <taxon>Evosea</taxon>
        <taxon>Eumycetozoa</taxon>
        <taxon>Dictyostelia</taxon>
        <taxon>Dictyosteliales</taxon>
        <taxon>Dictyosteliaceae</taxon>
        <taxon>Dictyostelium</taxon>
    </lineage>
</organism>
<keyword evidence="3 6" id="KW-0378">Hydrolase</keyword>
<dbReference type="GeneID" id="10509449"/>